<dbReference type="PANTHER" id="PTHR45266:SF3">
    <property type="entry name" value="OXALOACETATE DECARBOXYLASE ALPHA CHAIN"/>
    <property type="match status" value="1"/>
</dbReference>
<dbReference type="PROSITE" id="PS50968">
    <property type="entry name" value="BIOTINYL_LIPOYL"/>
    <property type="match status" value="1"/>
</dbReference>
<keyword evidence="4" id="KW-1185">Reference proteome</keyword>
<proteinExistence type="predicted"/>
<dbReference type="InterPro" id="IPR011053">
    <property type="entry name" value="Single_hybrid_motif"/>
</dbReference>
<dbReference type="FunFam" id="2.40.50.100:FF:000003">
    <property type="entry name" value="Acetyl-CoA carboxylase biotin carboxyl carrier protein"/>
    <property type="match status" value="1"/>
</dbReference>
<dbReference type="InterPro" id="IPR000089">
    <property type="entry name" value="Biotin_lipoyl"/>
</dbReference>
<name>A0A9E8MXB7_9FLAO</name>
<accession>A0A9E8MXB7</accession>
<dbReference type="KEGG" id="lnu:N7U66_00395"/>
<keyword evidence="1" id="KW-0092">Biotin</keyword>
<evidence type="ECO:0000313" key="4">
    <source>
        <dbReference type="Proteomes" id="UP001164705"/>
    </source>
</evidence>
<dbReference type="SUPFAM" id="SSF51230">
    <property type="entry name" value="Single hybrid motif"/>
    <property type="match status" value="1"/>
</dbReference>
<dbReference type="CDD" id="cd06850">
    <property type="entry name" value="biotinyl_domain"/>
    <property type="match status" value="1"/>
</dbReference>
<dbReference type="Pfam" id="PF00364">
    <property type="entry name" value="Biotin_lipoyl"/>
    <property type="match status" value="1"/>
</dbReference>
<feature type="domain" description="Lipoyl-binding" evidence="2">
    <location>
        <begin position="83"/>
        <end position="161"/>
    </location>
</feature>
<gene>
    <name evidence="3" type="ORF">N7U66_00395</name>
</gene>
<evidence type="ECO:0000256" key="1">
    <source>
        <dbReference type="ARBA" id="ARBA00023267"/>
    </source>
</evidence>
<organism evidence="3 4">
    <name type="scientific">Lacinutrix neustonica</name>
    <dbReference type="NCBI Taxonomy" id="2980107"/>
    <lineage>
        <taxon>Bacteria</taxon>
        <taxon>Pseudomonadati</taxon>
        <taxon>Bacteroidota</taxon>
        <taxon>Flavobacteriia</taxon>
        <taxon>Flavobacteriales</taxon>
        <taxon>Flavobacteriaceae</taxon>
        <taxon>Lacinutrix</taxon>
    </lineage>
</organism>
<dbReference type="EMBL" id="CP113088">
    <property type="protein sequence ID" value="WAC02277.1"/>
    <property type="molecule type" value="Genomic_DNA"/>
</dbReference>
<dbReference type="Proteomes" id="UP001164705">
    <property type="component" value="Chromosome"/>
</dbReference>
<dbReference type="PANTHER" id="PTHR45266">
    <property type="entry name" value="OXALOACETATE DECARBOXYLASE ALPHA CHAIN"/>
    <property type="match status" value="1"/>
</dbReference>
<evidence type="ECO:0000313" key="3">
    <source>
        <dbReference type="EMBL" id="WAC02277.1"/>
    </source>
</evidence>
<protein>
    <submittedName>
        <fullName evidence="3">Acetyl-CoA carboxylase biotin carboxyl carrier protein subunit</fullName>
    </submittedName>
</protein>
<dbReference type="RefSeq" id="WP_267676871.1">
    <property type="nucleotide sequence ID" value="NZ_CP113088.1"/>
</dbReference>
<dbReference type="AlphaFoldDB" id="A0A9E8MXB7"/>
<dbReference type="InterPro" id="IPR050709">
    <property type="entry name" value="Biotin_Carboxyl_Carrier/Decarb"/>
</dbReference>
<sequence>MTTIYKVNVNGSSEFDITEDQVSSLDAIKISNTKSHILQDHSPFQTEITAANFNNKEYTVKVNNNTYTVAISDALDVLIKDMGFAVGASKLVNSIKAPMPGLILDISVAVGDTIEENHPLLILEAMKMENSILSPRDGVIKSIAVTKGAAVEKGVLLIEFE</sequence>
<reference evidence="3" key="1">
    <citation type="submission" date="2022-11" db="EMBL/GenBank/DDBJ databases">
        <title>Lacinutrix neustonica HL-RS19T sp. nov., isolated from the surface microlayer sample of brackish Lake Shihwa.</title>
        <authorList>
            <person name="Choi J.Y."/>
            <person name="Hwang C.Y."/>
        </authorList>
    </citation>
    <scope>NUCLEOTIDE SEQUENCE</scope>
    <source>
        <strain evidence="3">HL-RS19</strain>
    </source>
</reference>
<dbReference type="Gene3D" id="2.40.50.100">
    <property type="match status" value="1"/>
</dbReference>
<evidence type="ECO:0000259" key="2">
    <source>
        <dbReference type="PROSITE" id="PS50968"/>
    </source>
</evidence>